<sequence length="159" mass="19107">MAALKDVSLELARMQREMKAKEAEYFRTKAKPLIKIFDDVMGNNTEFCKKITEFNREDIRVIVNWIVKNFDTILEGAKPELEEVRVKREKRIAKRKETHRVNVQNENAWRQIQYDATLRDMNEDDDESWRREPSYDTEEYPEELRQMHNQQYGSGNYQG</sequence>
<dbReference type="RefSeq" id="WP_156354590.1">
    <property type="nucleotide sequence ID" value="NZ_CACRST010000019.1"/>
</dbReference>
<evidence type="ECO:0000256" key="2">
    <source>
        <dbReference type="SAM" id="MobiDB-lite"/>
    </source>
</evidence>
<keyword evidence="1" id="KW-0175">Coiled coil</keyword>
<proteinExistence type="predicted"/>
<protein>
    <submittedName>
        <fullName evidence="3">Uncharacterized protein</fullName>
    </submittedName>
</protein>
<dbReference type="EMBL" id="CACRST010000019">
    <property type="protein sequence ID" value="VYT18086.1"/>
    <property type="molecule type" value="Genomic_DNA"/>
</dbReference>
<feature type="compositionally biased region" description="Polar residues" evidence="2">
    <location>
        <begin position="147"/>
        <end position="159"/>
    </location>
</feature>
<evidence type="ECO:0000313" key="3">
    <source>
        <dbReference type="EMBL" id="VYT18086.1"/>
    </source>
</evidence>
<name>A0A6N2USP8_9FIRM</name>
<organism evidence="3">
    <name type="scientific">Blautia glucerasea</name>
    <dbReference type="NCBI Taxonomy" id="536633"/>
    <lineage>
        <taxon>Bacteria</taxon>
        <taxon>Bacillati</taxon>
        <taxon>Bacillota</taxon>
        <taxon>Clostridia</taxon>
        <taxon>Lachnospirales</taxon>
        <taxon>Lachnospiraceae</taxon>
        <taxon>Blautia</taxon>
    </lineage>
</organism>
<feature type="region of interest" description="Disordered" evidence="2">
    <location>
        <begin position="120"/>
        <end position="159"/>
    </location>
</feature>
<dbReference type="AlphaFoldDB" id="A0A6N2USP8"/>
<accession>A0A6N2USP8</accession>
<feature type="coiled-coil region" evidence="1">
    <location>
        <begin position="4"/>
        <end position="31"/>
    </location>
</feature>
<gene>
    <name evidence="3" type="ORF">BGLFYP119_02139</name>
</gene>
<reference evidence="3" key="1">
    <citation type="submission" date="2019-11" db="EMBL/GenBank/DDBJ databases">
        <authorList>
            <person name="Feng L."/>
        </authorList>
    </citation>
    <scope>NUCLEOTIDE SEQUENCE</scope>
    <source>
        <strain evidence="3">BgluceraseaLFYP119</strain>
    </source>
</reference>
<evidence type="ECO:0000256" key="1">
    <source>
        <dbReference type="SAM" id="Coils"/>
    </source>
</evidence>